<proteinExistence type="predicted"/>
<dbReference type="NCBIfam" id="NF045605">
    <property type="entry name" value="xseB_Acin_var"/>
    <property type="match status" value="1"/>
</dbReference>
<evidence type="ECO:0000313" key="2">
    <source>
        <dbReference type="Proteomes" id="UP000023795"/>
    </source>
</evidence>
<comment type="caution">
    <text evidence="1">The sequence shown here is derived from an EMBL/GenBank/DDBJ whole genome shotgun (WGS) entry which is preliminary data.</text>
</comment>
<keyword evidence="2" id="KW-1185">Reference proteome</keyword>
<dbReference type="AlphaFoldDB" id="L2F6B5"/>
<dbReference type="EMBL" id="ANIN01000002">
    <property type="protein sequence ID" value="ELA08562.1"/>
    <property type="molecule type" value="Genomic_DNA"/>
</dbReference>
<reference evidence="1 2" key="1">
    <citation type="journal article" date="2013" name="Genome Announc.">
        <title>Genome Sequence of Moraxella macacae 0408225, a Novel Bacterial Species Isolated from a Cynomolgus Macaque with Epistaxis.</title>
        <authorList>
            <person name="Ladner J.T."/>
            <person name="Whitehouse C.A."/>
            <person name="Koroleva G.I."/>
            <person name="Palacios G.F."/>
        </authorList>
    </citation>
    <scope>NUCLEOTIDE SEQUENCE [LARGE SCALE GENOMIC DNA]</scope>
    <source>
        <strain evidence="1 2">0408225</strain>
    </source>
</reference>
<dbReference type="Proteomes" id="UP000023795">
    <property type="component" value="Unassembled WGS sequence"/>
</dbReference>
<evidence type="ECO:0000313" key="1">
    <source>
        <dbReference type="EMBL" id="ELA08562.1"/>
    </source>
</evidence>
<sequence length="68" mass="7900">MKSKQNFQSAYEVLQHNAQLLQQNQQPNIDELMQIVSESISAYQVCQSRIFEVEQALQQAFKQQALDN</sequence>
<protein>
    <submittedName>
        <fullName evidence="1">Putative exodeoxyribonuclease VII small subunit</fullName>
    </submittedName>
</protein>
<dbReference type="RefSeq" id="WP_009502120.1">
    <property type="nucleotide sequence ID" value="NZ_ANIN01000002.1"/>
</dbReference>
<name>L2F6B5_9GAMM</name>
<organism evidence="1 2">
    <name type="scientific">Moraxella macacae 0408225</name>
    <dbReference type="NCBI Taxonomy" id="1230338"/>
    <lineage>
        <taxon>Bacteria</taxon>
        <taxon>Pseudomonadati</taxon>
        <taxon>Pseudomonadota</taxon>
        <taxon>Gammaproteobacteria</taxon>
        <taxon>Moraxellales</taxon>
        <taxon>Moraxellaceae</taxon>
        <taxon>Moraxella</taxon>
    </lineage>
</organism>
<dbReference type="eggNOG" id="ENOG5033D3M">
    <property type="taxonomic scope" value="Bacteria"/>
</dbReference>
<accession>L2F6B5</accession>
<gene>
    <name evidence="1" type="ORF">MOMA_08371</name>
</gene>
<dbReference type="STRING" id="1230338.MOMA_08371"/>
<dbReference type="PATRIC" id="fig|1230338.3.peg.1791"/>